<evidence type="ECO:0000259" key="5">
    <source>
        <dbReference type="PROSITE" id="PS51469"/>
    </source>
</evidence>
<dbReference type="AlphaFoldDB" id="D8RAQ3"/>
<dbReference type="GO" id="GO:0043495">
    <property type="term" value="F:protein-membrane adaptor activity"/>
    <property type="evidence" value="ECO:0000318"/>
    <property type="project" value="GO_Central"/>
</dbReference>
<keyword evidence="3" id="KW-1133">Transmembrane helix</keyword>
<keyword evidence="4" id="KW-0472">Membrane</keyword>
<dbReference type="EMBL" id="GL377575">
    <property type="protein sequence ID" value="EFJ30666.1"/>
    <property type="molecule type" value="Genomic_DNA"/>
</dbReference>
<dbReference type="Pfam" id="PF07738">
    <property type="entry name" value="Sad1_UNC"/>
    <property type="match status" value="1"/>
</dbReference>
<dbReference type="OrthoDB" id="342281at2759"/>
<dbReference type="HOGENOM" id="CLU_043737_3_1_1"/>
<evidence type="ECO:0000256" key="2">
    <source>
        <dbReference type="ARBA" id="ARBA00022692"/>
    </source>
</evidence>
<evidence type="ECO:0000256" key="3">
    <source>
        <dbReference type="ARBA" id="ARBA00022989"/>
    </source>
</evidence>
<evidence type="ECO:0000313" key="6">
    <source>
        <dbReference type="EMBL" id="EFJ30666.1"/>
    </source>
</evidence>
<evidence type="ECO:0000256" key="1">
    <source>
        <dbReference type="ARBA" id="ARBA00004370"/>
    </source>
</evidence>
<reference evidence="6 7" key="1">
    <citation type="journal article" date="2011" name="Science">
        <title>The Selaginella genome identifies genetic changes associated with the evolution of vascular plants.</title>
        <authorList>
            <person name="Banks J.A."/>
            <person name="Nishiyama T."/>
            <person name="Hasebe M."/>
            <person name="Bowman J.L."/>
            <person name="Gribskov M."/>
            <person name="dePamphilis C."/>
            <person name="Albert V.A."/>
            <person name="Aono N."/>
            <person name="Aoyama T."/>
            <person name="Ambrose B.A."/>
            <person name="Ashton N.W."/>
            <person name="Axtell M.J."/>
            <person name="Barker E."/>
            <person name="Barker M.S."/>
            <person name="Bennetzen J.L."/>
            <person name="Bonawitz N.D."/>
            <person name="Chapple C."/>
            <person name="Cheng C."/>
            <person name="Correa L.G."/>
            <person name="Dacre M."/>
            <person name="DeBarry J."/>
            <person name="Dreyer I."/>
            <person name="Elias M."/>
            <person name="Engstrom E.M."/>
            <person name="Estelle M."/>
            <person name="Feng L."/>
            <person name="Finet C."/>
            <person name="Floyd S.K."/>
            <person name="Frommer W.B."/>
            <person name="Fujita T."/>
            <person name="Gramzow L."/>
            <person name="Gutensohn M."/>
            <person name="Harholt J."/>
            <person name="Hattori M."/>
            <person name="Heyl A."/>
            <person name="Hirai T."/>
            <person name="Hiwatashi Y."/>
            <person name="Ishikawa M."/>
            <person name="Iwata M."/>
            <person name="Karol K.G."/>
            <person name="Koehler B."/>
            <person name="Kolukisaoglu U."/>
            <person name="Kubo M."/>
            <person name="Kurata T."/>
            <person name="Lalonde S."/>
            <person name="Li K."/>
            <person name="Li Y."/>
            <person name="Litt A."/>
            <person name="Lyons E."/>
            <person name="Manning G."/>
            <person name="Maruyama T."/>
            <person name="Michael T.P."/>
            <person name="Mikami K."/>
            <person name="Miyazaki S."/>
            <person name="Morinaga S."/>
            <person name="Murata T."/>
            <person name="Mueller-Roeber B."/>
            <person name="Nelson D.R."/>
            <person name="Obara M."/>
            <person name="Oguri Y."/>
            <person name="Olmstead R.G."/>
            <person name="Onodera N."/>
            <person name="Petersen B.L."/>
            <person name="Pils B."/>
            <person name="Prigge M."/>
            <person name="Rensing S.A."/>
            <person name="Riano-Pachon D.M."/>
            <person name="Roberts A.W."/>
            <person name="Sato Y."/>
            <person name="Scheller H.V."/>
            <person name="Schulz B."/>
            <person name="Schulz C."/>
            <person name="Shakirov E.V."/>
            <person name="Shibagaki N."/>
            <person name="Shinohara N."/>
            <person name="Shippen D.E."/>
            <person name="Soerensen I."/>
            <person name="Sotooka R."/>
            <person name="Sugimoto N."/>
            <person name="Sugita M."/>
            <person name="Sumikawa N."/>
            <person name="Tanurdzic M."/>
            <person name="Theissen G."/>
            <person name="Ulvskov P."/>
            <person name="Wakazuki S."/>
            <person name="Weng J.K."/>
            <person name="Willats W.W."/>
            <person name="Wipf D."/>
            <person name="Wolf P.G."/>
            <person name="Yang L."/>
            <person name="Zimmer A.D."/>
            <person name="Zhu Q."/>
            <person name="Mitros T."/>
            <person name="Hellsten U."/>
            <person name="Loque D."/>
            <person name="Otillar R."/>
            <person name="Salamov A."/>
            <person name="Schmutz J."/>
            <person name="Shapiro H."/>
            <person name="Lindquist E."/>
            <person name="Lucas S."/>
            <person name="Rokhsar D."/>
            <person name="Grigoriev I.V."/>
        </authorList>
    </citation>
    <scope>NUCLEOTIDE SEQUENCE [LARGE SCALE GENOMIC DNA]</scope>
</reference>
<dbReference type="InParanoid" id="D8RAQ3"/>
<keyword evidence="7" id="KW-1185">Reference proteome</keyword>
<evidence type="ECO:0000256" key="4">
    <source>
        <dbReference type="ARBA" id="ARBA00023136"/>
    </source>
</evidence>
<dbReference type="PANTHER" id="PTHR12911">
    <property type="entry name" value="SAD1/UNC-84-LIKE PROTEIN-RELATED"/>
    <property type="match status" value="1"/>
</dbReference>
<comment type="subcellular location">
    <subcellularLocation>
        <location evidence="1">Membrane</location>
    </subcellularLocation>
</comment>
<dbReference type="Proteomes" id="UP000001514">
    <property type="component" value="Unassembled WGS sequence"/>
</dbReference>
<dbReference type="InterPro" id="IPR045119">
    <property type="entry name" value="SUN1-5"/>
</dbReference>
<organism evidence="7">
    <name type="scientific">Selaginella moellendorffii</name>
    <name type="common">Spikemoss</name>
    <dbReference type="NCBI Taxonomy" id="88036"/>
    <lineage>
        <taxon>Eukaryota</taxon>
        <taxon>Viridiplantae</taxon>
        <taxon>Streptophyta</taxon>
        <taxon>Embryophyta</taxon>
        <taxon>Tracheophyta</taxon>
        <taxon>Lycopodiopsida</taxon>
        <taxon>Selaginellales</taxon>
        <taxon>Selaginellaceae</taxon>
        <taxon>Selaginella</taxon>
    </lineage>
</organism>
<protein>
    <recommendedName>
        <fullName evidence="5">SUN domain-containing protein</fullName>
    </recommendedName>
</protein>
<accession>D8RAQ3</accession>
<dbReference type="PROSITE" id="PS51469">
    <property type="entry name" value="SUN"/>
    <property type="match status" value="1"/>
</dbReference>
<dbReference type="InterPro" id="IPR012919">
    <property type="entry name" value="SUN_dom"/>
</dbReference>
<dbReference type="OMA" id="SACHTCI"/>
<dbReference type="GO" id="GO:0016020">
    <property type="term" value="C:membrane"/>
    <property type="evidence" value="ECO:0007669"/>
    <property type="project" value="UniProtKB-SubCell"/>
</dbReference>
<dbReference type="Gene3D" id="2.60.120.260">
    <property type="entry name" value="Galactose-binding domain-like"/>
    <property type="match status" value="1"/>
</dbReference>
<dbReference type="PANTHER" id="PTHR12911:SF8">
    <property type="entry name" value="KLAROID PROTEIN-RELATED"/>
    <property type="match status" value="1"/>
</dbReference>
<dbReference type="KEGG" id="smo:SELMODRAFT_89851"/>
<proteinExistence type="predicted"/>
<name>D8RAQ3_SELML</name>
<gene>
    <name evidence="6" type="ORF">SELMODRAFT_89851</name>
</gene>
<dbReference type="GO" id="GO:0005635">
    <property type="term" value="C:nuclear envelope"/>
    <property type="evidence" value="ECO:0000318"/>
    <property type="project" value="GO_Central"/>
</dbReference>
<sequence>MQAQLDLIDMKIGKEMAGLKRDVEHMIDAEAFSIASKVHNLKSQMDSIESSLNFLKQEGILTRQETLQLIGSAADDRATDGSGKALSLDDVRAAAKKIIEDELERHRADGIGRTDYALAIGGGRVIDYSEGYFSLTPWSGLLGILPGDYRRHPKANKILEPSFGEPGQCLPLKGSNVFVDIRLRTAIYADSITLEHVSKRVAYDTGSAPRDFQVFGWLEASAAHKKGERVLLGSFRYDIESSSVQTFRLYKTASKLLVNTVRVHVVSNYGSSTHTCLYRVRVHGTEPHSEE</sequence>
<feature type="domain" description="SUN" evidence="5">
    <location>
        <begin position="121"/>
        <end position="287"/>
    </location>
</feature>
<dbReference type="FunCoup" id="D8RAQ3">
    <property type="interactions" value="1636"/>
</dbReference>
<dbReference type="Gramene" id="EFJ30666">
    <property type="protein sequence ID" value="EFJ30666"/>
    <property type="gene ID" value="SELMODRAFT_89851"/>
</dbReference>
<keyword evidence="2" id="KW-0812">Transmembrane</keyword>
<dbReference type="STRING" id="88036.D8RAQ3"/>
<dbReference type="eggNOG" id="KOG2687">
    <property type="taxonomic scope" value="Eukaryota"/>
</dbReference>
<evidence type="ECO:0000313" key="7">
    <source>
        <dbReference type="Proteomes" id="UP000001514"/>
    </source>
</evidence>